<evidence type="ECO:0000256" key="1">
    <source>
        <dbReference type="ARBA" id="ARBA00007532"/>
    </source>
</evidence>
<dbReference type="SUPFAM" id="SSF51905">
    <property type="entry name" value="FAD/NAD(P)-binding domain"/>
    <property type="match status" value="1"/>
</dbReference>
<dbReference type="Proteomes" id="UP000789595">
    <property type="component" value="Unassembled WGS sequence"/>
</dbReference>
<dbReference type="GO" id="GO:0050660">
    <property type="term" value="F:flavin adenine dinucleotide binding"/>
    <property type="evidence" value="ECO:0007669"/>
    <property type="project" value="TreeGrafter"/>
</dbReference>
<dbReference type="EMBL" id="HBIW01008382">
    <property type="protein sequence ID" value="CAE0691665.1"/>
    <property type="molecule type" value="Transcribed_RNA"/>
</dbReference>
<accession>A0A7S3ZRK9</accession>
<dbReference type="InterPro" id="IPR016156">
    <property type="entry name" value="FAD/NAD-linked_Rdtase_dimer_sf"/>
</dbReference>
<dbReference type="InterPro" id="IPR050151">
    <property type="entry name" value="Class-I_Pyr_Nuc-Dis_Oxidored"/>
</dbReference>
<sequence>MASRAHRLVRRLSSAASSYDALVIGGGPVGTEIARLGGLIGLDVAVVDPRGALLAAPTGYVSKVLLDVSNCAERNSRVVPREWTHAKYALDATAVRALAMTADLFQDSSVGADVVAGRTEFAPTVIQGRAAFKGRDASGSYEVQVHGAAPTVVHAPTVFIATGSASTRLPSLPFDEANATGWIFDSDSIVGIGRVPEHIFIQGGGLIAVEYAFIFERLGAKVTLALREERVLQGKDVDIDISAAVGARLEERGVEIRYGDGNVVKVTPPAEHGGVGSVELGSGTVVEAGAFLSALGRGGAAKGLNVENAGLRPPLPSGHLAVDYNSLVAESTGGDCRVFVAGDTVKDCAIYPGGLLSTGLAQGHVAVRGAFPEAWRATFPPVGRRVEGSKMDAFPAVAFWIDDGVATVGVTEQAARMAHGDDIGTASAKYSETVKACVQPRPDDEFLKIVYLKTSGSILGVHIFGKDASEMINHGAAFVNRGQTIWDVIHSIPPAVTYDEVFLRAARRACYSMAQFSGERA</sequence>
<evidence type="ECO:0000313" key="8">
    <source>
        <dbReference type="EMBL" id="CAH0367780.1"/>
    </source>
</evidence>
<dbReference type="PANTHER" id="PTHR22912:SF151">
    <property type="entry name" value="DIHYDROLIPOYL DEHYDROGENASE, MITOCHONDRIAL"/>
    <property type="match status" value="1"/>
</dbReference>
<dbReference type="Pfam" id="PF07992">
    <property type="entry name" value="Pyr_redox_2"/>
    <property type="match status" value="1"/>
</dbReference>
<dbReference type="Gene3D" id="3.50.50.60">
    <property type="entry name" value="FAD/NAD(P)-binding domain"/>
    <property type="match status" value="2"/>
</dbReference>
<keyword evidence="4" id="KW-0520">NAD</keyword>
<dbReference type="InterPro" id="IPR036188">
    <property type="entry name" value="FAD/NAD-bd_sf"/>
</dbReference>
<comment type="similarity">
    <text evidence="1">Belongs to the class-I pyridine nucleotide-disulfide oxidoreductase family.</text>
</comment>
<evidence type="ECO:0000256" key="3">
    <source>
        <dbReference type="ARBA" id="ARBA00022827"/>
    </source>
</evidence>
<feature type="domain" description="FAD/NAD(P)-binding" evidence="6">
    <location>
        <begin position="19"/>
        <end position="368"/>
    </location>
</feature>
<keyword evidence="9" id="KW-1185">Reference proteome</keyword>
<dbReference type="AlphaFoldDB" id="A0A7S3ZRK9"/>
<dbReference type="EMBL" id="CAKKNE010000002">
    <property type="protein sequence ID" value="CAH0367780.1"/>
    <property type="molecule type" value="Genomic_DNA"/>
</dbReference>
<dbReference type="PRINTS" id="PR00411">
    <property type="entry name" value="PNDRDTASEI"/>
</dbReference>
<dbReference type="InterPro" id="IPR004099">
    <property type="entry name" value="Pyr_nucl-diS_OxRdtase_dimer"/>
</dbReference>
<dbReference type="GO" id="GO:0004148">
    <property type="term" value="F:dihydrolipoyl dehydrogenase (NADH) activity"/>
    <property type="evidence" value="ECO:0007669"/>
    <property type="project" value="TreeGrafter"/>
</dbReference>
<reference evidence="8" key="2">
    <citation type="submission" date="2021-11" db="EMBL/GenBank/DDBJ databases">
        <authorList>
            <consortium name="Genoscope - CEA"/>
            <person name="William W."/>
        </authorList>
    </citation>
    <scope>NUCLEOTIDE SEQUENCE</scope>
</reference>
<evidence type="ECO:0000256" key="2">
    <source>
        <dbReference type="ARBA" id="ARBA00022630"/>
    </source>
</evidence>
<dbReference type="SUPFAM" id="SSF55424">
    <property type="entry name" value="FAD/NAD-linked reductases, dimerisation (C-terminal) domain"/>
    <property type="match status" value="1"/>
</dbReference>
<keyword evidence="2" id="KW-0285">Flavoprotein</keyword>
<dbReference type="PRINTS" id="PR00368">
    <property type="entry name" value="FADPNR"/>
</dbReference>
<keyword evidence="3" id="KW-0274">FAD</keyword>
<gene>
    <name evidence="7" type="ORF">PCAL00307_LOCUS7101</name>
    <name evidence="8" type="ORF">PECAL_2P08190</name>
</gene>
<dbReference type="Pfam" id="PF02852">
    <property type="entry name" value="Pyr_redox_dim"/>
    <property type="match status" value="1"/>
</dbReference>
<evidence type="ECO:0000256" key="4">
    <source>
        <dbReference type="ARBA" id="ARBA00023027"/>
    </source>
</evidence>
<reference evidence="7" key="1">
    <citation type="submission" date="2021-01" db="EMBL/GenBank/DDBJ databases">
        <authorList>
            <person name="Corre E."/>
            <person name="Pelletier E."/>
            <person name="Niang G."/>
            <person name="Scheremetjew M."/>
            <person name="Finn R."/>
            <person name="Kale V."/>
            <person name="Holt S."/>
            <person name="Cochrane G."/>
            <person name="Meng A."/>
            <person name="Brown T."/>
            <person name="Cohen L."/>
        </authorList>
    </citation>
    <scope>NUCLEOTIDE SEQUENCE</scope>
    <source>
        <strain evidence="7">CCMP1756</strain>
    </source>
</reference>
<protein>
    <recommendedName>
        <fullName evidence="10">Glutathione-disulfide reductase</fullName>
    </recommendedName>
</protein>
<evidence type="ECO:0008006" key="10">
    <source>
        <dbReference type="Google" id="ProtNLM"/>
    </source>
</evidence>
<organism evidence="7">
    <name type="scientific">Pelagomonas calceolata</name>
    <dbReference type="NCBI Taxonomy" id="35677"/>
    <lineage>
        <taxon>Eukaryota</taxon>
        <taxon>Sar</taxon>
        <taxon>Stramenopiles</taxon>
        <taxon>Ochrophyta</taxon>
        <taxon>Pelagophyceae</taxon>
        <taxon>Pelagomonadales</taxon>
        <taxon>Pelagomonadaceae</taxon>
        <taxon>Pelagomonas</taxon>
    </lineage>
</organism>
<proteinExistence type="inferred from homology"/>
<evidence type="ECO:0000259" key="6">
    <source>
        <dbReference type="Pfam" id="PF07992"/>
    </source>
</evidence>
<feature type="domain" description="Pyridine nucleotide-disulphide oxidoreductase dimerisation" evidence="5">
    <location>
        <begin position="404"/>
        <end position="505"/>
    </location>
</feature>
<name>A0A7S3ZRK9_9STRA</name>
<dbReference type="GO" id="GO:0006103">
    <property type="term" value="P:2-oxoglutarate metabolic process"/>
    <property type="evidence" value="ECO:0007669"/>
    <property type="project" value="TreeGrafter"/>
</dbReference>
<dbReference type="OrthoDB" id="361797at2759"/>
<dbReference type="InterPro" id="IPR023753">
    <property type="entry name" value="FAD/NAD-binding_dom"/>
</dbReference>
<evidence type="ECO:0000259" key="5">
    <source>
        <dbReference type="Pfam" id="PF02852"/>
    </source>
</evidence>
<dbReference type="PANTHER" id="PTHR22912">
    <property type="entry name" value="DISULFIDE OXIDOREDUCTASE"/>
    <property type="match status" value="1"/>
</dbReference>
<dbReference type="Gene3D" id="3.30.390.30">
    <property type="match status" value="1"/>
</dbReference>
<evidence type="ECO:0000313" key="9">
    <source>
        <dbReference type="Proteomes" id="UP000789595"/>
    </source>
</evidence>
<evidence type="ECO:0000313" key="7">
    <source>
        <dbReference type="EMBL" id="CAE0691665.1"/>
    </source>
</evidence>